<evidence type="ECO:0000259" key="1">
    <source>
        <dbReference type="Pfam" id="PF09361"/>
    </source>
</evidence>
<gene>
    <name evidence="2" type="ORF">HOP59_15785</name>
</gene>
<protein>
    <submittedName>
        <fullName evidence="2">Phasin family protein</fullName>
    </submittedName>
</protein>
<dbReference type="Proteomes" id="UP001320272">
    <property type="component" value="Unassembled WGS sequence"/>
</dbReference>
<dbReference type="InterPro" id="IPR018968">
    <property type="entry name" value="Phasin"/>
</dbReference>
<sequence>MKSFSFDTKPFETMLLGPARAYAALSIDYSEKLVGAQLEAVKAYTDTSLAQARKLLEVRDADGLRSYLEGQQQFAKDVTERLKGDAEKAVTLHQDFFQQSQKLAESSLQEAQKVAQSQTAKA</sequence>
<comment type="caution">
    <text evidence="2">The sequence shown here is derived from an EMBL/GenBank/DDBJ whole genome shotgun (WGS) entry which is preliminary data.</text>
</comment>
<dbReference type="EMBL" id="JABFTV010000008">
    <property type="protein sequence ID" value="MCE8025592.1"/>
    <property type="molecule type" value="Genomic_DNA"/>
</dbReference>
<keyword evidence="3" id="KW-1185">Reference proteome</keyword>
<reference evidence="2 3" key="1">
    <citation type="journal article" date="2021" name="Front. Microbiol.">
        <title>Aerobic Denitrification and Heterotrophic Sulfur Oxidation in the Genus Halomonas Revealed by Six Novel Species Characterizations and Genome-Based Analysis.</title>
        <authorList>
            <person name="Wang L."/>
            <person name="Shao Z."/>
        </authorList>
    </citation>
    <scope>NUCLEOTIDE SEQUENCE [LARGE SCALE GENOMIC DNA]</scope>
    <source>
        <strain evidence="2 3">MCCC 1A11058</strain>
    </source>
</reference>
<accession>A0ABS9AV63</accession>
<evidence type="ECO:0000313" key="2">
    <source>
        <dbReference type="EMBL" id="MCE8025592.1"/>
    </source>
</evidence>
<name>A0ABS9AV63_9GAMM</name>
<organism evidence="2 3">
    <name type="scientific">Billgrantia aerodenitrificans</name>
    <dbReference type="NCBI Taxonomy" id="2733483"/>
    <lineage>
        <taxon>Bacteria</taxon>
        <taxon>Pseudomonadati</taxon>
        <taxon>Pseudomonadota</taxon>
        <taxon>Gammaproteobacteria</taxon>
        <taxon>Oceanospirillales</taxon>
        <taxon>Halomonadaceae</taxon>
        <taxon>Billgrantia</taxon>
    </lineage>
</organism>
<feature type="domain" description="Phasin" evidence="1">
    <location>
        <begin position="18"/>
        <end position="106"/>
    </location>
</feature>
<evidence type="ECO:0000313" key="3">
    <source>
        <dbReference type="Proteomes" id="UP001320272"/>
    </source>
</evidence>
<proteinExistence type="predicted"/>
<dbReference type="Pfam" id="PF09361">
    <property type="entry name" value="Phasin_2"/>
    <property type="match status" value="1"/>
</dbReference>